<sequence>MKCQIGVIGSSEKEARGKQKAKSIGREIAKAGCHLLTGGCTGLPYAAIEGAKEEGGFTVGISPATDQEEHLKKYGYPIEGHDLMVYTGFGYKGRNVILVRSCDGVVATSGRMGTLNELTIAHAEGKVMGLLKGVSGAGEEFEKLAKKLGRPEGKIVTSENPKKLVQKVLQKLDEKTLKS</sequence>
<dbReference type="PANTHER" id="PTHR43393:SF3">
    <property type="entry name" value="LYSINE DECARBOXYLASE-LIKE PROTEIN"/>
    <property type="match status" value="1"/>
</dbReference>
<dbReference type="Pfam" id="PF18306">
    <property type="entry name" value="LDcluster4"/>
    <property type="match status" value="1"/>
</dbReference>
<accession>A0A133V6Y3</accession>
<dbReference type="InterPro" id="IPR041164">
    <property type="entry name" value="LDcluster4"/>
</dbReference>
<comment type="caution">
    <text evidence="1">The sequence shown here is derived from an EMBL/GenBank/DDBJ whole genome shotgun (WGS) entry which is preliminary data.</text>
</comment>
<name>A0A133V6Y3_9EURY</name>
<dbReference type="GO" id="GO:0005829">
    <property type="term" value="C:cytosol"/>
    <property type="evidence" value="ECO:0007669"/>
    <property type="project" value="TreeGrafter"/>
</dbReference>
<protein>
    <recommendedName>
        <fullName evidence="3">Protein containing YHS domain protein</fullName>
    </recommendedName>
</protein>
<dbReference type="EMBL" id="LHXY01000009">
    <property type="protein sequence ID" value="KXB02209.1"/>
    <property type="molecule type" value="Genomic_DNA"/>
</dbReference>
<organism evidence="1 2">
    <name type="scientific">candidate division MSBL1 archaeon SCGC-AAA261F17</name>
    <dbReference type="NCBI Taxonomy" id="1698274"/>
    <lineage>
        <taxon>Archaea</taxon>
        <taxon>Methanobacteriati</taxon>
        <taxon>Methanobacteriota</taxon>
        <taxon>candidate division MSBL1</taxon>
    </lineage>
</organism>
<dbReference type="Proteomes" id="UP000070035">
    <property type="component" value="Unassembled WGS sequence"/>
</dbReference>
<evidence type="ECO:0000313" key="2">
    <source>
        <dbReference type="Proteomes" id="UP000070035"/>
    </source>
</evidence>
<dbReference type="InterPro" id="IPR052341">
    <property type="entry name" value="LOG_family_nucleotidases"/>
</dbReference>
<dbReference type="PANTHER" id="PTHR43393">
    <property type="entry name" value="CYTOKININ RIBOSIDE 5'-MONOPHOSPHATE PHOSPHORIBOHYDROLASE"/>
    <property type="match status" value="1"/>
</dbReference>
<dbReference type="AlphaFoldDB" id="A0A133V6Y3"/>
<proteinExistence type="predicted"/>
<gene>
    <name evidence="1" type="ORF">AKJ44_01140</name>
</gene>
<reference evidence="1 2" key="1">
    <citation type="journal article" date="2016" name="Sci. Rep.">
        <title>Metabolic traits of an uncultured archaeal lineage -MSBL1- from brine pools of the Red Sea.</title>
        <authorList>
            <person name="Mwirichia R."/>
            <person name="Alam I."/>
            <person name="Rashid M."/>
            <person name="Vinu M."/>
            <person name="Ba-Alawi W."/>
            <person name="Anthony Kamau A."/>
            <person name="Kamanda Ngugi D."/>
            <person name="Goker M."/>
            <person name="Klenk H.P."/>
            <person name="Bajic V."/>
            <person name="Stingl U."/>
        </authorList>
    </citation>
    <scope>NUCLEOTIDE SEQUENCE [LARGE SCALE GENOMIC DNA]</scope>
    <source>
        <strain evidence="1">SCGC-AAA261F17</strain>
    </source>
</reference>
<evidence type="ECO:0000313" key="1">
    <source>
        <dbReference type="EMBL" id="KXB02209.1"/>
    </source>
</evidence>
<dbReference type="SUPFAM" id="SSF102405">
    <property type="entry name" value="MCP/YpsA-like"/>
    <property type="match status" value="1"/>
</dbReference>
<evidence type="ECO:0008006" key="3">
    <source>
        <dbReference type="Google" id="ProtNLM"/>
    </source>
</evidence>
<dbReference type="Gene3D" id="3.40.50.450">
    <property type="match status" value="1"/>
</dbReference>
<keyword evidence="2" id="KW-1185">Reference proteome</keyword>